<keyword evidence="1" id="KW-1133">Transmembrane helix</keyword>
<comment type="caution">
    <text evidence="3">The sequence shown here is derived from an EMBL/GenBank/DDBJ whole genome shotgun (WGS) entry which is preliminary data.</text>
</comment>
<dbReference type="InterPro" id="IPR028087">
    <property type="entry name" value="Tad_N"/>
</dbReference>
<evidence type="ECO:0000313" key="3">
    <source>
        <dbReference type="EMBL" id="TWJ07067.1"/>
    </source>
</evidence>
<evidence type="ECO:0000256" key="1">
    <source>
        <dbReference type="SAM" id="Phobius"/>
    </source>
</evidence>
<dbReference type="STRING" id="476157.GCA_001663155_01289"/>
<keyword evidence="1" id="KW-0472">Membrane</keyword>
<sequence>MTQERHKRFVKNADGAVAATYALALIPLIAIAGLAFDYTRAVGLDTELQNAADQAALAGATQLDRETGAITRATNAVQGGLVTNNTLFSNDGAGTTVAITDVVQLTFYETKADAEAGTNPIDITASDADQRAGFVQVDVDTRDANYALTPIVGAITGSLNASAVAGLGSALCRVPPLMICNPDEATNSKMDINSTAADPARGRKGVGFLAKPGGGSQWVPGNYGYLDVGLANGAVGVRQALGWGSAGNCIAQAGPATVDTQTGNIANAPGSANTRFDVYENNACEVDDNGARPCPSAVNVRKDMIRPQTSAPGSGATCQVNNNQGGWRLPKPGANPDYLGDAYLPRNANVSYTHTPKSMGHPRDKCHAVADGDPGSCKVLNGGFGDGEWDRDTYFRVHYVRTFDQDGVIGTADDVGTSWSPTEWRANLAGALQDLDGDGTIERTIDEITRYEVYKWEEANLGDPVDGLYVLEDINYTEVTGGDGVQHKGESICSIEHGYSPVSVPDRRLMSIAIVNCNAEGVSGNSTNVLVTQWIDVFLPQVAADRNYNGNHFTSKDELYVEIVRENTTRATGAGAGITIRRDVPYLVK</sequence>
<organism evidence="3 4">
    <name type="scientific">Altererythrobacter ishigakiensis</name>
    <dbReference type="NCBI Taxonomy" id="476157"/>
    <lineage>
        <taxon>Bacteria</taxon>
        <taxon>Pseudomonadati</taxon>
        <taxon>Pseudomonadota</taxon>
        <taxon>Alphaproteobacteria</taxon>
        <taxon>Sphingomonadales</taxon>
        <taxon>Erythrobacteraceae</taxon>
        <taxon>Altererythrobacter</taxon>
    </lineage>
</organism>
<feature type="transmembrane region" description="Helical" evidence="1">
    <location>
        <begin position="12"/>
        <end position="36"/>
    </location>
</feature>
<evidence type="ECO:0000259" key="2">
    <source>
        <dbReference type="Pfam" id="PF13400"/>
    </source>
</evidence>
<keyword evidence="1" id="KW-0812">Transmembrane</keyword>
<proteinExistence type="predicted"/>
<dbReference type="AlphaFoldDB" id="A0A562UN84"/>
<dbReference type="Pfam" id="PF13400">
    <property type="entry name" value="Tad"/>
    <property type="match status" value="1"/>
</dbReference>
<dbReference type="RefSeq" id="WP_067598817.1">
    <property type="nucleotide sequence ID" value="NZ_CP015963.1"/>
</dbReference>
<keyword evidence="4" id="KW-1185">Reference proteome</keyword>
<accession>A0A562UN84</accession>
<reference evidence="3 4" key="1">
    <citation type="submission" date="2019-07" db="EMBL/GenBank/DDBJ databases">
        <title>Genomic Encyclopedia of Archaeal and Bacterial Type Strains, Phase II (KMG-II): from individual species to whole genera.</title>
        <authorList>
            <person name="Goeker M."/>
        </authorList>
    </citation>
    <scope>NUCLEOTIDE SEQUENCE [LARGE SCALE GENOMIC DNA]</scope>
    <source>
        <strain evidence="3 4">ATCC BAA-2084</strain>
    </source>
</reference>
<dbReference type="OrthoDB" id="8014659at2"/>
<feature type="domain" description="Putative Flp pilus-assembly TadG-like N-terminal" evidence="2">
    <location>
        <begin position="15"/>
        <end position="61"/>
    </location>
</feature>
<name>A0A562UN84_9SPHN</name>
<dbReference type="EMBL" id="VLLK01000002">
    <property type="protein sequence ID" value="TWJ07067.1"/>
    <property type="molecule type" value="Genomic_DNA"/>
</dbReference>
<gene>
    <name evidence="3" type="ORF">JN10_2615</name>
</gene>
<protein>
    <submittedName>
        <fullName evidence="3">Flp pilus assembly protein TadG</fullName>
    </submittedName>
</protein>
<dbReference type="Proteomes" id="UP000320547">
    <property type="component" value="Unassembled WGS sequence"/>
</dbReference>
<evidence type="ECO:0000313" key="4">
    <source>
        <dbReference type="Proteomes" id="UP000320547"/>
    </source>
</evidence>